<evidence type="ECO:0000256" key="1">
    <source>
        <dbReference type="SAM" id="MobiDB-lite"/>
    </source>
</evidence>
<dbReference type="EMBL" id="LR536450">
    <property type="protein sequence ID" value="VFU10856.1"/>
    <property type="molecule type" value="Genomic_DNA"/>
</dbReference>
<evidence type="ECO:0000313" key="2">
    <source>
        <dbReference type="EMBL" id="VFU10856.1"/>
    </source>
</evidence>
<protein>
    <submittedName>
        <fullName evidence="2">Uncharacterized protein</fullName>
    </submittedName>
</protein>
<evidence type="ECO:0000313" key="3">
    <source>
        <dbReference type="Proteomes" id="UP000294360"/>
    </source>
</evidence>
<feature type="region of interest" description="Disordered" evidence="1">
    <location>
        <begin position="168"/>
        <end position="188"/>
    </location>
</feature>
<dbReference type="AntiFam" id="ANF00220">
    <property type="entry name" value="Shadow ORF (opposite fdxA)"/>
</dbReference>
<dbReference type="KEGG" id="mtun:MTUNDRAET4_3975"/>
<organism evidence="2 3">
    <name type="scientific">Methylocella tundrae</name>
    <dbReference type="NCBI Taxonomy" id="227605"/>
    <lineage>
        <taxon>Bacteria</taxon>
        <taxon>Pseudomonadati</taxon>
        <taxon>Pseudomonadota</taxon>
        <taxon>Alphaproteobacteria</taxon>
        <taxon>Hyphomicrobiales</taxon>
        <taxon>Beijerinckiaceae</taxon>
        <taxon>Methylocella</taxon>
    </lineage>
</organism>
<proteinExistence type="predicted"/>
<reference evidence="2 3" key="1">
    <citation type="submission" date="2019-03" db="EMBL/GenBank/DDBJ databases">
        <authorList>
            <person name="Kox A.R. M."/>
        </authorList>
    </citation>
    <scope>NUCLEOTIDE SEQUENCE [LARGE SCALE GENOMIC DNA]</scope>
    <source>
        <strain evidence="2">MTUNDRAET4 annotated genome</strain>
    </source>
</reference>
<accession>A0A4U8Z5M0</accession>
<dbReference type="Proteomes" id="UP000294360">
    <property type="component" value="Chromosome"/>
</dbReference>
<gene>
    <name evidence="2" type="ORF">MTUNDRAET4_3975</name>
</gene>
<dbReference type="AlphaFoldDB" id="A0A4U8Z5M0"/>
<name>A0A4U8Z5M0_METTU</name>
<sequence length="188" mass="21173">MSGFSSSWGATRHLSVNQRIRTVLMRRWAALDLPLIALAGIGGEKLFEFARSSVERLGVRSLLALHCDVRPGLRHFCVQLNPLFDPLLGIRLDRFGGAFGFADAAVNAFVRMDNEHVFAFIEAVYRTHLHAIHVFALDAILQDDIGHHHAPSRPKPANLRRCNQDSLNAKSRRRRAWREPLIPAKSPQ</sequence>